<evidence type="ECO:0000259" key="2">
    <source>
        <dbReference type="Pfam" id="PF00013"/>
    </source>
</evidence>
<dbReference type="GO" id="GO:0003723">
    <property type="term" value="F:RNA binding"/>
    <property type="evidence" value="ECO:0007669"/>
    <property type="project" value="UniProtKB-UniRule"/>
</dbReference>
<evidence type="ECO:0000313" key="3">
    <source>
        <dbReference type="EMBL" id="KII62959.1"/>
    </source>
</evidence>
<protein>
    <recommendedName>
        <fullName evidence="2">K Homology domain-containing protein</fullName>
    </recommendedName>
</protein>
<evidence type="ECO:0000313" key="4">
    <source>
        <dbReference type="Proteomes" id="UP000031668"/>
    </source>
</evidence>
<dbReference type="Gene3D" id="3.30.1370.10">
    <property type="entry name" value="K Homology domain, type 1"/>
    <property type="match status" value="1"/>
</dbReference>
<comment type="caution">
    <text evidence="3">The sequence shown here is derived from an EMBL/GenBank/DDBJ whole genome shotgun (WGS) entry which is preliminary data.</text>
</comment>
<organism evidence="3 4">
    <name type="scientific">Thelohanellus kitauei</name>
    <name type="common">Myxosporean</name>
    <dbReference type="NCBI Taxonomy" id="669202"/>
    <lineage>
        <taxon>Eukaryota</taxon>
        <taxon>Metazoa</taxon>
        <taxon>Cnidaria</taxon>
        <taxon>Myxozoa</taxon>
        <taxon>Myxosporea</taxon>
        <taxon>Bivalvulida</taxon>
        <taxon>Platysporina</taxon>
        <taxon>Myxobolidae</taxon>
        <taxon>Thelohanellus</taxon>
    </lineage>
</organism>
<keyword evidence="1" id="KW-0694">RNA-binding</keyword>
<name>A0A0C2MEZ6_THEKT</name>
<proteinExistence type="predicted"/>
<feature type="domain" description="K Homology" evidence="2">
    <location>
        <begin position="36"/>
        <end position="94"/>
    </location>
</feature>
<gene>
    <name evidence="3" type="ORF">RF11_12164</name>
</gene>
<dbReference type="Proteomes" id="UP000031668">
    <property type="component" value="Unassembled WGS sequence"/>
</dbReference>
<dbReference type="AlphaFoldDB" id="A0A0C2MEZ6"/>
<dbReference type="Pfam" id="PF00013">
    <property type="entry name" value="KH_1"/>
    <property type="match status" value="1"/>
</dbReference>
<dbReference type="SUPFAM" id="SSF54791">
    <property type="entry name" value="Eukaryotic type KH-domain (KH-domain type I)"/>
    <property type="match status" value="1"/>
</dbReference>
<evidence type="ECO:0000256" key="1">
    <source>
        <dbReference type="PROSITE-ProRule" id="PRU00117"/>
    </source>
</evidence>
<dbReference type="InterPro" id="IPR036612">
    <property type="entry name" value="KH_dom_type_1_sf"/>
</dbReference>
<reference evidence="3 4" key="1">
    <citation type="journal article" date="2014" name="Genome Biol. Evol.">
        <title>The genome of the myxosporean Thelohanellus kitauei shows adaptations to nutrient acquisition within its fish host.</title>
        <authorList>
            <person name="Yang Y."/>
            <person name="Xiong J."/>
            <person name="Zhou Z."/>
            <person name="Huo F."/>
            <person name="Miao W."/>
            <person name="Ran C."/>
            <person name="Liu Y."/>
            <person name="Zhang J."/>
            <person name="Feng J."/>
            <person name="Wang M."/>
            <person name="Wang M."/>
            <person name="Wang L."/>
            <person name="Yao B."/>
        </authorList>
    </citation>
    <scope>NUCLEOTIDE SEQUENCE [LARGE SCALE GENOMIC DNA]</scope>
    <source>
        <strain evidence="3">Wuqing</strain>
    </source>
</reference>
<keyword evidence="4" id="KW-1185">Reference proteome</keyword>
<accession>A0A0C2MEZ6</accession>
<dbReference type="EMBL" id="JWZT01004836">
    <property type="protein sequence ID" value="KII62959.1"/>
    <property type="molecule type" value="Genomic_DNA"/>
</dbReference>
<sequence length="127" mass="14313">MKSICLIFAECESTIHPNLPNISSFSHYIFDHLVTHTFNVESDYGLSLIGKHGASIKRIRKSASALMRLTNEQNGFKVEVTADPSSAALCMKIIDLELAFHSKIQEKLERKSGSRSRDRKPRSLDHN</sequence>
<dbReference type="PROSITE" id="PS50084">
    <property type="entry name" value="KH_TYPE_1"/>
    <property type="match status" value="1"/>
</dbReference>
<dbReference type="InterPro" id="IPR004088">
    <property type="entry name" value="KH_dom_type_1"/>
</dbReference>